<keyword evidence="2" id="KW-1133">Transmembrane helix</keyword>
<evidence type="ECO:0008006" key="5">
    <source>
        <dbReference type="Google" id="ProtNLM"/>
    </source>
</evidence>
<feature type="transmembrane region" description="Helical" evidence="2">
    <location>
        <begin position="146"/>
        <end position="162"/>
    </location>
</feature>
<comment type="caution">
    <text evidence="3">The sequence shown here is derived from an EMBL/GenBank/DDBJ whole genome shotgun (WGS) entry which is preliminary data.</text>
</comment>
<feature type="region of interest" description="Disordered" evidence="1">
    <location>
        <begin position="72"/>
        <end position="101"/>
    </location>
</feature>
<feature type="region of interest" description="Disordered" evidence="1">
    <location>
        <begin position="17"/>
        <end position="36"/>
    </location>
</feature>
<name>A0AAD9U3I6_9ROSI</name>
<evidence type="ECO:0000313" key="4">
    <source>
        <dbReference type="Proteomes" id="UP001280121"/>
    </source>
</evidence>
<organism evidence="3 4">
    <name type="scientific">Dipteronia dyeriana</name>
    <dbReference type="NCBI Taxonomy" id="168575"/>
    <lineage>
        <taxon>Eukaryota</taxon>
        <taxon>Viridiplantae</taxon>
        <taxon>Streptophyta</taxon>
        <taxon>Embryophyta</taxon>
        <taxon>Tracheophyta</taxon>
        <taxon>Spermatophyta</taxon>
        <taxon>Magnoliopsida</taxon>
        <taxon>eudicotyledons</taxon>
        <taxon>Gunneridae</taxon>
        <taxon>Pentapetalae</taxon>
        <taxon>rosids</taxon>
        <taxon>malvids</taxon>
        <taxon>Sapindales</taxon>
        <taxon>Sapindaceae</taxon>
        <taxon>Hippocastanoideae</taxon>
        <taxon>Acereae</taxon>
        <taxon>Dipteronia</taxon>
    </lineage>
</organism>
<proteinExistence type="predicted"/>
<dbReference type="Proteomes" id="UP001280121">
    <property type="component" value="Unassembled WGS sequence"/>
</dbReference>
<gene>
    <name evidence="3" type="ORF">Ddye_022033</name>
</gene>
<accession>A0AAD9U3I6</accession>
<reference evidence="3" key="1">
    <citation type="journal article" date="2023" name="Plant J.">
        <title>Genome sequences and population genomics provide insights into the demographic history, inbreeding, and mutation load of two 'living fossil' tree species of Dipteronia.</title>
        <authorList>
            <person name="Feng Y."/>
            <person name="Comes H.P."/>
            <person name="Chen J."/>
            <person name="Zhu S."/>
            <person name="Lu R."/>
            <person name="Zhang X."/>
            <person name="Li P."/>
            <person name="Qiu J."/>
            <person name="Olsen K.M."/>
            <person name="Qiu Y."/>
        </authorList>
    </citation>
    <scope>NUCLEOTIDE SEQUENCE</scope>
    <source>
        <strain evidence="3">KIB01</strain>
    </source>
</reference>
<sequence>MKNPIFYLNTTRFHSTLPLHSSAAPSPTRHHDIPSRVGLSARTNPFRCLSHIAQKPHEAFFKKSPPRRQKMIFMTRPYGSSQSSSNNNNTDDDVEASKKEEKKKRVVEVEVKLGKMVSASVISTLAMVFALKWFTFWASKKGQDAFYLPIFIFVCMLVVHIAKHLQL</sequence>
<keyword evidence="2" id="KW-0472">Membrane</keyword>
<dbReference type="EMBL" id="JANJYI010000006">
    <property type="protein sequence ID" value="KAK2646838.1"/>
    <property type="molecule type" value="Genomic_DNA"/>
</dbReference>
<feature type="transmembrane region" description="Helical" evidence="2">
    <location>
        <begin position="113"/>
        <end position="134"/>
    </location>
</feature>
<protein>
    <recommendedName>
        <fullName evidence="5">Transmembrane protein</fullName>
    </recommendedName>
</protein>
<evidence type="ECO:0000256" key="2">
    <source>
        <dbReference type="SAM" id="Phobius"/>
    </source>
</evidence>
<keyword evidence="4" id="KW-1185">Reference proteome</keyword>
<keyword evidence="2" id="KW-0812">Transmembrane</keyword>
<feature type="compositionally biased region" description="Low complexity" evidence="1">
    <location>
        <begin position="80"/>
        <end position="89"/>
    </location>
</feature>
<evidence type="ECO:0000256" key="1">
    <source>
        <dbReference type="SAM" id="MobiDB-lite"/>
    </source>
</evidence>
<evidence type="ECO:0000313" key="3">
    <source>
        <dbReference type="EMBL" id="KAK2646838.1"/>
    </source>
</evidence>
<dbReference type="AlphaFoldDB" id="A0AAD9U3I6"/>